<sequence>MSSMPPLLTPAGVQSSSAGAQPTRAASGVVAKPARGFQVFRIDGYSWTKTLPGGECISSEPFCVGGRNWQVDYYPNGADASRTDSDAVAVYLRLHSSNAYAHNSYNYRTAAERVRAHLLDLAGTAAYELPAETGVFTPLTTPGHHIKAAAADPETAAPGLGCGNAMFIAKEELERRRQSLLAEDCLAIRCDVGVMMVETVAVGPKQKGHGGRGRNNYTTYDDGDDSDGEDGGRRQQPQDDKEFIRRSRCRTGTAHCVEGTQQRQPSAKHAFIQSSLTST</sequence>
<dbReference type="Gramene" id="TVU42837">
    <property type="protein sequence ID" value="TVU42837"/>
    <property type="gene ID" value="EJB05_09260"/>
</dbReference>
<protein>
    <recommendedName>
        <fullName evidence="2">MATH domain-containing protein</fullName>
    </recommendedName>
</protein>
<dbReference type="Proteomes" id="UP000324897">
    <property type="component" value="Unassembled WGS sequence"/>
</dbReference>
<proteinExistence type="predicted"/>
<dbReference type="InterPro" id="IPR008974">
    <property type="entry name" value="TRAF-like"/>
</dbReference>
<dbReference type="InterPro" id="IPR002083">
    <property type="entry name" value="MATH/TRAF_dom"/>
</dbReference>
<dbReference type="PANTHER" id="PTHR26379:SF282">
    <property type="entry name" value="OS04G0433000 PROTEIN"/>
    <property type="match status" value="1"/>
</dbReference>
<dbReference type="EMBL" id="RWGY01000005">
    <property type="protein sequence ID" value="TVU42837.1"/>
    <property type="molecule type" value="Genomic_DNA"/>
</dbReference>
<dbReference type="AlphaFoldDB" id="A0A5J9W4G8"/>
<feature type="compositionally biased region" description="Basic and acidic residues" evidence="1">
    <location>
        <begin position="230"/>
        <end position="245"/>
    </location>
</feature>
<dbReference type="Gene3D" id="2.60.210.10">
    <property type="entry name" value="Apoptosis, Tumor Necrosis Factor Receptor Associated Protein 2, Chain A"/>
    <property type="match status" value="1"/>
</dbReference>
<feature type="domain" description="MATH" evidence="2">
    <location>
        <begin position="35"/>
        <end position="192"/>
    </location>
</feature>
<feature type="region of interest" description="Disordered" evidence="1">
    <location>
        <begin position="1"/>
        <end position="25"/>
    </location>
</feature>
<comment type="caution">
    <text evidence="3">The sequence shown here is derived from an EMBL/GenBank/DDBJ whole genome shotgun (WGS) entry which is preliminary data.</text>
</comment>
<dbReference type="SUPFAM" id="SSF49599">
    <property type="entry name" value="TRAF domain-like"/>
    <property type="match status" value="1"/>
</dbReference>
<dbReference type="OrthoDB" id="691578at2759"/>
<keyword evidence="4" id="KW-1185">Reference proteome</keyword>
<accession>A0A5J9W4G8</accession>
<evidence type="ECO:0000259" key="2">
    <source>
        <dbReference type="PROSITE" id="PS50144"/>
    </source>
</evidence>
<dbReference type="GO" id="GO:0016567">
    <property type="term" value="P:protein ubiquitination"/>
    <property type="evidence" value="ECO:0007669"/>
    <property type="project" value="InterPro"/>
</dbReference>
<evidence type="ECO:0000256" key="1">
    <source>
        <dbReference type="SAM" id="MobiDB-lite"/>
    </source>
</evidence>
<gene>
    <name evidence="3" type="ORF">EJB05_09260</name>
</gene>
<reference evidence="3 4" key="1">
    <citation type="journal article" date="2019" name="Sci. Rep.">
        <title>A high-quality genome of Eragrostis curvula grass provides insights into Poaceae evolution and supports new strategies to enhance forage quality.</title>
        <authorList>
            <person name="Carballo J."/>
            <person name="Santos B.A.C.M."/>
            <person name="Zappacosta D."/>
            <person name="Garbus I."/>
            <person name="Selva J.P."/>
            <person name="Gallo C.A."/>
            <person name="Diaz A."/>
            <person name="Albertini E."/>
            <person name="Caccamo M."/>
            <person name="Echenique V."/>
        </authorList>
    </citation>
    <scope>NUCLEOTIDE SEQUENCE [LARGE SCALE GENOMIC DNA]</scope>
    <source>
        <strain evidence="4">cv. Victoria</strain>
        <tissue evidence="3">Leaf</tissue>
    </source>
</reference>
<dbReference type="InterPro" id="IPR045005">
    <property type="entry name" value="BPM1-6"/>
</dbReference>
<name>A0A5J9W4G8_9POAL</name>
<organism evidence="3 4">
    <name type="scientific">Eragrostis curvula</name>
    <name type="common">weeping love grass</name>
    <dbReference type="NCBI Taxonomy" id="38414"/>
    <lineage>
        <taxon>Eukaryota</taxon>
        <taxon>Viridiplantae</taxon>
        <taxon>Streptophyta</taxon>
        <taxon>Embryophyta</taxon>
        <taxon>Tracheophyta</taxon>
        <taxon>Spermatophyta</taxon>
        <taxon>Magnoliopsida</taxon>
        <taxon>Liliopsida</taxon>
        <taxon>Poales</taxon>
        <taxon>Poaceae</taxon>
        <taxon>PACMAD clade</taxon>
        <taxon>Chloridoideae</taxon>
        <taxon>Eragrostideae</taxon>
        <taxon>Eragrostidinae</taxon>
        <taxon>Eragrostis</taxon>
    </lineage>
</organism>
<dbReference type="Pfam" id="PF22486">
    <property type="entry name" value="MATH_2"/>
    <property type="match status" value="1"/>
</dbReference>
<evidence type="ECO:0000313" key="4">
    <source>
        <dbReference type="Proteomes" id="UP000324897"/>
    </source>
</evidence>
<dbReference type="PROSITE" id="PS50144">
    <property type="entry name" value="MATH"/>
    <property type="match status" value="1"/>
</dbReference>
<dbReference type="CDD" id="cd00121">
    <property type="entry name" value="MATH"/>
    <property type="match status" value="1"/>
</dbReference>
<feature type="non-terminal residue" evidence="3">
    <location>
        <position position="1"/>
    </location>
</feature>
<feature type="region of interest" description="Disordered" evidence="1">
    <location>
        <begin position="204"/>
        <end position="279"/>
    </location>
</feature>
<evidence type="ECO:0000313" key="3">
    <source>
        <dbReference type="EMBL" id="TVU42837.1"/>
    </source>
</evidence>
<dbReference type="PANTHER" id="PTHR26379">
    <property type="entry name" value="BTB/POZ AND MATH DOMAIN-CONTAINING PROTEIN 1"/>
    <property type="match status" value="1"/>
</dbReference>